<evidence type="ECO:0008006" key="3">
    <source>
        <dbReference type="Google" id="ProtNLM"/>
    </source>
</evidence>
<dbReference type="RefSeq" id="WP_125691768.1">
    <property type="nucleotide sequence ID" value="NZ_JBHSSK010000021.1"/>
</dbReference>
<protein>
    <recommendedName>
        <fullName evidence="3">R3H domain-containing protein</fullName>
    </recommendedName>
</protein>
<sequence length="224" mass="25042">MKQYNVQVHGADFVPELPWSADSTDSVRALVANDQRDLLVLDDDEDLMEIVPQATPEVVMQRLERTPFDRLFSQMTSANEEPGDAATQASWYLLLDVAALSHADLLSTAAALVGLTVAPDSPAALAAAQQAFCWLWQTQVTAHQLLQPQGVPVLQRLLRQLREPMAVAEFQEPESCGQRSRRLVHEVLALDHQRVNVLRLPASWQLIRLAVIERQRLVTTTNHD</sequence>
<evidence type="ECO:0000313" key="2">
    <source>
        <dbReference type="Proteomes" id="UP001596254"/>
    </source>
</evidence>
<accession>A0ABW1SSS5</accession>
<dbReference type="Proteomes" id="UP001596254">
    <property type="component" value="Unassembled WGS sequence"/>
</dbReference>
<dbReference type="EMBL" id="JBHSSK010000021">
    <property type="protein sequence ID" value="MFC6207273.1"/>
    <property type="molecule type" value="Genomic_DNA"/>
</dbReference>
<gene>
    <name evidence="1" type="ORF">ACFP1G_07250</name>
</gene>
<reference evidence="2" key="1">
    <citation type="journal article" date="2019" name="Int. J. Syst. Evol. Microbiol.">
        <title>The Global Catalogue of Microorganisms (GCM) 10K type strain sequencing project: providing services to taxonomists for standard genome sequencing and annotation.</title>
        <authorList>
            <consortium name="The Broad Institute Genomics Platform"/>
            <consortium name="The Broad Institute Genome Sequencing Center for Infectious Disease"/>
            <person name="Wu L."/>
            <person name="Ma J."/>
        </authorList>
    </citation>
    <scope>NUCLEOTIDE SEQUENCE [LARGE SCALE GENOMIC DNA]</scope>
    <source>
        <strain evidence="2">CCM 8905</strain>
    </source>
</reference>
<name>A0ABW1SSS5_9LACO</name>
<evidence type="ECO:0000313" key="1">
    <source>
        <dbReference type="EMBL" id="MFC6207273.1"/>
    </source>
</evidence>
<organism evidence="1 2">
    <name type="scientific">Levilactobacillus tongjiangensis</name>
    <dbReference type="NCBI Taxonomy" id="2486023"/>
    <lineage>
        <taxon>Bacteria</taxon>
        <taxon>Bacillati</taxon>
        <taxon>Bacillota</taxon>
        <taxon>Bacilli</taxon>
        <taxon>Lactobacillales</taxon>
        <taxon>Lactobacillaceae</taxon>
        <taxon>Levilactobacillus</taxon>
    </lineage>
</organism>
<comment type="caution">
    <text evidence="1">The sequence shown here is derived from an EMBL/GenBank/DDBJ whole genome shotgun (WGS) entry which is preliminary data.</text>
</comment>
<keyword evidence="2" id="KW-1185">Reference proteome</keyword>
<proteinExistence type="predicted"/>